<protein>
    <submittedName>
        <fullName evidence="1">Uncharacterized protein</fullName>
    </submittedName>
</protein>
<accession>A0A9Q0N3L7</accession>
<reference evidence="1" key="1">
    <citation type="submission" date="2022-07" db="EMBL/GenBank/DDBJ databases">
        <authorList>
            <person name="Trinca V."/>
            <person name="Uliana J.V.C."/>
            <person name="Torres T.T."/>
            <person name="Ward R.J."/>
            <person name="Monesi N."/>
        </authorList>
    </citation>
    <scope>NUCLEOTIDE SEQUENCE</scope>
    <source>
        <strain evidence="1">HSMRA1968</strain>
        <tissue evidence="1">Whole embryos</tissue>
    </source>
</reference>
<dbReference type="EMBL" id="WJQU01000002">
    <property type="protein sequence ID" value="KAJ6642231.1"/>
    <property type="molecule type" value="Genomic_DNA"/>
</dbReference>
<evidence type="ECO:0000313" key="2">
    <source>
        <dbReference type="Proteomes" id="UP001151699"/>
    </source>
</evidence>
<name>A0A9Q0N3L7_9DIPT</name>
<sequence>MATNIQRRKCTFVRKYYHFASNEINKAANSELLKFKELLAFNNPINYVTELFVKEV</sequence>
<keyword evidence="2" id="KW-1185">Reference proteome</keyword>
<comment type="caution">
    <text evidence="1">The sequence shown here is derived from an EMBL/GenBank/DDBJ whole genome shotgun (WGS) entry which is preliminary data.</text>
</comment>
<gene>
    <name evidence="1" type="ORF">Bhyg_07178</name>
</gene>
<dbReference type="Proteomes" id="UP001151699">
    <property type="component" value="Chromosome B"/>
</dbReference>
<organism evidence="1 2">
    <name type="scientific">Pseudolycoriella hygida</name>
    <dbReference type="NCBI Taxonomy" id="35572"/>
    <lineage>
        <taxon>Eukaryota</taxon>
        <taxon>Metazoa</taxon>
        <taxon>Ecdysozoa</taxon>
        <taxon>Arthropoda</taxon>
        <taxon>Hexapoda</taxon>
        <taxon>Insecta</taxon>
        <taxon>Pterygota</taxon>
        <taxon>Neoptera</taxon>
        <taxon>Endopterygota</taxon>
        <taxon>Diptera</taxon>
        <taxon>Nematocera</taxon>
        <taxon>Sciaroidea</taxon>
        <taxon>Sciaridae</taxon>
        <taxon>Pseudolycoriella</taxon>
    </lineage>
</organism>
<evidence type="ECO:0000313" key="1">
    <source>
        <dbReference type="EMBL" id="KAJ6642231.1"/>
    </source>
</evidence>
<proteinExistence type="predicted"/>
<dbReference type="AlphaFoldDB" id="A0A9Q0N3L7"/>